<organism evidence="2 3">
    <name type="scientific">Saguinus oedipus</name>
    <name type="common">Cotton-top tamarin</name>
    <name type="synonym">Oedipomidas oedipus</name>
    <dbReference type="NCBI Taxonomy" id="9490"/>
    <lineage>
        <taxon>Eukaryota</taxon>
        <taxon>Metazoa</taxon>
        <taxon>Chordata</taxon>
        <taxon>Craniata</taxon>
        <taxon>Vertebrata</taxon>
        <taxon>Euteleostomi</taxon>
        <taxon>Mammalia</taxon>
        <taxon>Eutheria</taxon>
        <taxon>Euarchontoglires</taxon>
        <taxon>Primates</taxon>
        <taxon>Haplorrhini</taxon>
        <taxon>Platyrrhini</taxon>
        <taxon>Cebidae</taxon>
        <taxon>Callitrichinae</taxon>
        <taxon>Saguinus</taxon>
    </lineage>
</organism>
<protein>
    <submittedName>
        <fullName evidence="2">Uncharacterized protein</fullName>
    </submittedName>
</protein>
<proteinExistence type="predicted"/>
<feature type="region of interest" description="Disordered" evidence="1">
    <location>
        <begin position="1"/>
        <end position="24"/>
    </location>
</feature>
<comment type="caution">
    <text evidence="2">The sequence shown here is derived from an EMBL/GenBank/DDBJ whole genome shotgun (WGS) entry which is preliminary data.</text>
</comment>
<evidence type="ECO:0000313" key="3">
    <source>
        <dbReference type="Proteomes" id="UP001266305"/>
    </source>
</evidence>
<keyword evidence="3" id="KW-1185">Reference proteome</keyword>
<reference evidence="2 3" key="1">
    <citation type="submission" date="2023-05" db="EMBL/GenBank/DDBJ databases">
        <title>B98-5 Cell Line De Novo Hybrid Assembly: An Optical Mapping Approach.</title>
        <authorList>
            <person name="Kananen K."/>
            <person name="Auerbach J.A."/>
            <person name="Kautto E."/>
            <person name="Blachly J.S."/>
        </authorList>
    </citation>
    <scope>NUCLEOTIDE SEQUENCE [LARGE SCALE GENOMIC DNA]</scope>
    <source>
        <strain evidence="2">B95-8</strain>
        <tissue evidence="2">Cell line</tissue>
    </source>
</reference>
<dbReference type="Proteomes" id="UP001266305">
    <property type="component" value="Unassembled WGS sequence"/>
</dbReference>
<dbReference type="EMBL" id="JASSZA010000004">
    <property type="protein sequence ID" value="KAK2114154.1"/>
    <property type="molecule type" value="Genomic_DNA"/>
</dbReference>
<feature type="compositionally biased region" description="Basic residues" evidence="1">
    <location>
        <begin position="1"/>
        <end position="10"/>
    </location>
</feature>
<sequence length="79" mass="8353">MPLKSTKTKRYSGPSLADGRYGMPPLVCGGNDDTVTRQGPFPQIEHCAAPKLPCSISSEPQGSFVGRKNGIGKVGQVYS</sequence>
<gene>
    <name evidence="2" type="ORF">P7K49_008420</name>
</gene>
<evidence type="ECO:0000313" key="2">
    <source>
        <dbReference type="EMBL" id="KAK2114154.1"/>
    </source>
</evidence>
<evidence type="ECO:0000256" key="1">
    <source>
        <dbReference type="SAM" id="MobiDB-lite"/>
    </source>
</evidence>
<name>A0ABQ9VXN9_SAGOE</name>
<accession>A0ABQ9VXN9</accession>